<dbReference type="Pfam" id="PF01272">
    <property type="entry name" value="GreA_GreB"/>
    <property type="match status" value="1"/>
</dbReference>
<accession>A0A1V4ASG7</accession>
<dbReference type="GO" id="GO:0070063">
    <property type="term" value="F:RNA polymerase binding"/>
    <property type="evidence" value="ECO:0007669"/>
    <property type="project" value="InterPro"/>
</dbReference>
<dbReference type="PIRSF" id="PIRSF006092">
    <property type="entry name" value="GreA_GreB"/>
    <property type="match status" value="1"/>
</dbReference>
<evidence type="ECO:0000259" key="1">
    <source>
        <dbReference type="Pfam" id="PF01272"/>
    </source>
</evidence>
<dbReference type="NCBIfam" id="NF004396">
    <property type="entry name" value="PRK05753.1"/>
    <property type="match status" value="1"/>
</dbReference>
<dbReference type="PANTHER" id="PTHR30437:SF5">
    <property type="entry name" value="REGULATOR OF NUCLEOSIDE DIPHOSPHATE KINASE"/>
    <property type="match status" value="1"/>
</dbReference>
<gene>
    <name evidence="3" type="ORF">AYP45_11380</name>
</gene>
<dbReference type="GO" id="GO:0003746">
    <property type="term" value="F:translation elongation factor activity"/>
    <property type="evidence" value="ECO:0007669"/>
    <property type="project" value="UniProtKB-KW"/>
</dbReference>
<dbReference type="EMBL" id="AYTS01000105">
    <property type="protein sequence ID" value="OOP56036.1"/>
    <property type="molecule type" value="Genomic_DNA"/>
</dbReference>
<proteinExistence type="predicted"/>
<dbReference type="GO" id="GO:0003677">
    <property type="term" value="F:DNA binding"/>
    <property type="evidence" value="ECO:0007669"/>
    <property type="project" value="InterPro"/>
</dbReference>
<dbReference type="InterPro" id="IPR029462">
    <property type="entry name" value="Rnk_N"/>
</dbReference>
<dbReference type="InterPro" id="IPR023459">
    <property type="entry name" value="Tscrpt_elong_fac_GreA/B_fam"/>
</dbReference>
<dbReference type="AlphaFoldDB" id="A0A1V4ASG7"/>
<evidence type="ECO:0000313" key="3">
    <source>
        <dbReference type="EMBL" id="OOP56036.1"/>
    </source>
</evidence>
<dbReference type="Proteomes" id="UP000189681">
    <property type="component" value="Unassembled WGS sequence"/>
</dbReference>
<organism evidence="3 4">
    <name type="scientific">Candidatus Brocadia carolinensis</name>
    <dbReference type="NCBI Taxonomy" id="1004156"/>
    <lineage>
        <taxon>Bacteria</taxon>
        <taxon>Pseudomonadati</taxon>
        <taxon>Planctomycetota</taxon>
        <taxon>Candidatus Brocadiia</taxon>
        <taxon>Candidatus Brocadiales</taxon>
        <taxon>Candidatus Brocadiaceae</taxon>
        <taxon>Candidatus Brocadia</taxon>
    </lineage>
</organism>
<dbReference type="STRING" id="1004156.AYP45_11380"/>
<comment type="caution">
    <text evidence="3">The sequence shown here is derived from an EMBL/GenBank/DDBJ whole genome shotgun (WGS) entry which is preliminary data.</text>
</comment>
<dbReference type="GO" id="GO:0006354">
    <property type="term" value="P:DNA-templated transcription elongation"/>
    <property type="evidence" value="ECO:0007669"/>
    <property type="project" value="TreeGrafter"/>
</dbReference>
<reference evidence="3 4" key="1">
    <citation type="journal article" date="2017" name="Water Res.">
        <title>Discovery and metagenomic analysis of an anammox bacterial enrichment related to Candidatus "Brocadia caroliniensis" in a full-scale glycerol-fed nitritation-denitritation separate centrate treatment process.</title>
        <authorList>
            <person name="Park H."/>
            <person name="Brotto A.C."/>
            <person name="van Loosdrecht M.C."/>
            <person name="Chandran K."/>
        </authorList>
    </citation>
    <scope>NUCLEOTIDE SEQUENCE [LARGE SCALE GENOMIC DNA]</scope>
    <source>
        <strain evidence="3">26THWARD</strain>
    </source>
</reference>
<evidence type="ECO:0000259" key="2">
    <source>
        <dbReference type="Pfam" id="PF14760"/>
    </source>
</evidence>
<dbReference type="InterPro" id="IPR001437">
    <property type="entry name" value="Tscrpt_elong_fac_GreA/B_C"/>
</dbReference>
<dbReference type="GO" id="GO:0032784">
    <property type="term" value="P:regulation of DNA-templated transcription elongation"/>
    <property type="evidence" value="ECO:0007669"/>
    <property type="project" value="InterPro"/>
</dbReference>
<feature type="domain" description="Transcription elongation factor GreA/GreB C-terminal" evidence="1">
    <location>
        <begin position="54"/>
        <end position="127"/>
    </location>
</feature>
<keyword evidence="3" id="KW-0251">Elongation factor</keyword>
<dbReference type="Pfam" id="PF14760">
    <property type="entry name" value="Rnk_N"/>
    <property type="match status" value="1"/>
</dbReference>
<dbReference type="PANTHER" id="PTHR30437">
    <property type="entry name" value="TRANSCRIPTION ELONGATION FACTOR GREA"/>
    <property type="match status" value="1"/>
</dbReference>
<sequence length="137" mass="15357">MSKKAIQITEADLQRLEKLIEEAPADYRESDYLIRLQKELDRAEVVSSQAVSQAVVTMNSTVVLQDLETGEDETYTLVFPENADIARGKISILAPIGTAMLGYEVGDTFEWKVPAGKRRLKVIRILYQPEAAGDYHL</sequence>
<feature type="domain" description="Regulator of nucleoside diphosphate kinase N-terminal" evidence="2">
    <location>
        <begin position="5"/>
        <end position="46"/>
    </location>
</feature>
<dbReference type="Gene3D" id="3.10.50.30">
    <property type="entry name" value="Transcription elongation factor, GreA/GreB, C-terminal domain"/>
    <property type="match status" value="1"/>
</dbReference>
<dbReference type="SUPFAM" id="SSF54534">
    <property type="entry name" value="FKBP-like"/>
    <property type="match status" value="1"/>
</dbReference>
<dbReference type="Gene3D" id="1.10.286.20">
    <property type="match status" value="1"/>
</dbReference>
<keyword evidence="3" id="KW-0648">Protein biosynthesis</keyword>
<evidence type="ECO:0000313" key="4">
    <source>
        <dbReference type="Proteomes" id="UP000189681"/>
    </source>
</evidence>
<name>A0A1V4ASG7_9BACT</name>
<dbReference type="InterPro" id="IPR036953">
    <property type="entry name" value="GreA/GreB_C_sf"/>
</dbReference>
<protein>
    <submittedName>
        <fullName evidence="3">Transcription elongation factor GreAB</fullName>
    </submittedName>
</protein>